<dbReference type="InterPro" id="IPR036322">
    <property type="entry name" value="WD40_repeat_dom_sf"/>
</dbReference>
<feature type="repeat" description="WD" evidence="3">
    <location>
        <begin position="1024"/>
        <end position="1064"/>
    </location>
</feature>
<evidence type="ECO:0000259" key="5">
    <source>
        <dbReference type="Pfam" id="PF23342"/>
    </source>
</evidence>
<feature type="repeat" description="WD" evidence="3">
    <location>
        <begin position="1065"/>
        <end position="1105"/>
    </location>
</feature>
<dbReference type="RefSeq" id="WP_153278078.1">
    <property type="nucleotide sequence ID" value="NZ_CP034550.1"/>
</dbReference>
<evidence type="ECO:0000313" key="6">
    <source>
        <dbReference type="EMBL" id="QFZ18466.1"/>
    </source>
</evidence>
<dbReference type="Gene3D" id="2.160.20.80">
    <property type="entry name" value="E3 ubiquitin-protein ligase SopA"/>
    <property type="match status" value="1"/>
</dbReference>
<dbReference type="Pfam" id="PF23342">
    <property type="entry name" value="WDR90_beta-prop_4th"/>
    <property type="match status" value="1"/>
</dbReference>
<feature type="repeat" description="WD" evidence="3">
    <location>
        <begin position="1273"/>
        <end position="1314"/>
    </location>
</feature>
<feature type="repeat" description="WD" evidence="3">
    <location>
        <begin position="1357"/>
        <end position="1398"/>
    </location>
</feature>
<evidence type="ECO:0000256" key="2">
    <source>
        <dbReference type="ARBA" id="ARBA00022737"/>
    </source>
</evidence>
<name>A0A5Q0GWH3_SACSY</name>
<feature type="repeat" description="WD" evidence="3">
    <location>
        <begin position="1399"/>
        <end position="1440"/>
    </location>
</feature>
<dbReference type="InterPro" id="IPR020472">
    <property type="entry name" value="WD40_PAC1"/>
</dbReference>
<organism evidence="6 7">
    <name type="scientific">Saccharothrix syringae</name>
    <name type="common">Nocardiopsis syringae</name>
    <dbReference type="NCBI Taxonomy" id="103733"/>
    <lineage>
        <taxon>Bacteria</taxon>
        <taxon>Bacillati</taxon>
        <taxon>Actinomycetota</taxon>
        <taxon>Actinomycetes</taxon>
        <taxon>Pseudonocardiales</taxon>
        <taxon>Pseudonocardiaceae</taxon>
        <taxon>Saccharothrix</taxon>
    </lineage>
</organism>
<keyword evidence="2" id="KW-0677">Repeat</keyword>
<dbReference type="CDD" id="cd00200">
    <property type="entry name" value="WD40"/>
    <property type="match status" value="2"/>
</dbReference>
<feature type="repeat" description="WD" evidence="3">
    <location>
        <begin position="1231"/>
        <end position="1272"/>
    </location>
</feature>
<feature type="repeat" description="WD" evidence="3">
    <location>
        <begin position="1106"/>
        <end position="1147"/>
    </location>
</feature>
<dbReference type="InterPro" id="IPR055440">
    <property type="entry name" value="Beta-prop_WDR90_4th"/>
</dbReference>
<dbReference type="PANTHER" id="PTHR22847:SF637">
    <property type="entry name" value="WD REPEAT DOMAIN 5B"/>
    <property type="match status" value="1"/>
</dbReference>
<sequence length="1542" mass="167236">MRRIPPATARARLLGVSLSSIDREAMGVLLDAMGTADELSVEQVQRLLFAQRTPAAATKALERLVKLVNTAAVDESVDLEVQVHGAKRSGARGRTLSFWAERVDVVGAPLREHEAVRDVLIEDRQATVLGPRRIVLCNATADDVTAGRLWDLLFEALGGEQHGIAVWRSDKDVLAGDDREKQLRMEVAGSELVVAAVSNAWYAQPALNETLRAYSGSSGPTVMPVLLRPTSSRAGAFEPKAVYPGTPQGVPFNDLKSQSARDKWVNGLVEHIHRQLDRVSAKPLDMGTKDRRMLKETCGDQFFDLHGRPGGMDPDTAIGAHDQERRVEDVVAYLMDWARDPDSAPLAALLGEYGTGKTITCQELTERLQTPPAPLRPEPLYFDLRRLGNLSNVVPTLPEILTECINRGWAPGDTRLPSGEEVIARARTVPTLFVIDGLDEVLVRLDAAQGIAFTHELLKLRPIRGKGKGTVHAPFAGVHTKVLLSCRTHYFRSLREQSRHFLEHDRDLAAAEDYVALMLLPLTDEQIRGYLDKALPDQDVTQVMDMLGAVHDLSDLATRPYTLAKVAAQIPFIEDRLSQQRPVYAATIYRQVLRDWLTRDLGKHRLRPEHKLTLMARLAAWSWKRGDRRVDSADLDDWLDEQLATDPVLGRRYGSISRDQLEEDLRTATFVVRNDHNGPDRPDFQFAHSSIHEYFLAQYLCDAIRDDRREDWCLPIPSAETLDFLGQLIADDDDQEALRATLNRWRTSYLEGASELWLRYALHARAHNRPHPTLVGSDLSGARLRGWQFIGTRANPLVFTAATLAGADLRETRWDHVNLTHTSLQAARLERAVLHKTTIVDASLRDADLAGAFLRHCRLDNTDLTGANTNQLRHVHSGDYLPTPLPPARTRLQALTGHSGSVWGVAFSPDGTQLATAGSSDGTARIWNATTGETLHTLTTHSGSVWGVAFSPDGTQLATAGSSDGTARIWNATTGETLHTLTTHSGSVWGVAFSPDGTQLATAGSSDGTARIWNATTGETLHTLTTHSGSVWGVAFSPDGTQFATASDDGARIWNATTGETLHTLTGHTDSVWGVAFSPDGTQLATASDDGARIWNATTGETLHTLTGHSGSLRDVAFSPDGTQLATASSDGTARIWNATTGETLHTLTGHTDWVRGVAFSPDGTQLATASSDGTARIWNATTGETLHTLTTHIGWVWGVAFSPDGTQLATASDDGARIWNATTGETLHTLTGHSGSLRDVAFSPDGTQLATAGSDGTARIWNATTGETLHTLTTHSDSVWDVAFSPDGTQLATASDDGTARIWNATTGETLHTLTGHTDWVRGVAFSPDGTQLATAGSDGTARIWNATTGETLHTLTTHSDSVWDVAFSPDGTQLATASDDGTARIWNATTGETLHTLTGHTGSVWGVAFSPDGTQLATAGSDGTARIWNATTGETLHTLTGHTDWVRDVAFSPDGTQLATASDDGTTRIWNVDARQPELLMAAFTKTSTASWSQVRNTLLSATGDAWLFLRAACLDSHNRLVDLQPYELYYSESASAVDS</sequence>
<dbReference type="InterPro" id="IPR015943">
    <property type="entry name" value="WD40/YVTN_repeat-like_dom_sf"/>
</dbReference>
<dbReference type="SUPFAM" id="SSF50978">
    <property type="entry name" value="WD40 repeat-like"/>
    <property type="match status" value="1"/>
</dbReference>
<dbReference type="SUPFAM" id="SSF50998">
    <property type="entry name" value="Quinoprotein alcohol dehydrogenase-like"/>
    <property type="match status" value="2"/>
</dbReference>
<proteinExistence type="predicted"/>
<feature type="repeat" description="WD" evidence="3">
    <location>
        <begin position="1315"/>
        <end position="1356"/>
    </location>
</feature>
<feature type="repeat" description="WD" evidence="3">
    <location>
        <begin position="938"/>
        <end position="980"/>
    </location>
</feature>
<accession>A0A5Q0GWH3</accession>
<evidence type="ECO:0000256" key="1">
    <source>
        <dbReference type="ARBA" id="ARBA00022574"/>
    </source>
</evidence>
<dbReference type="InterPro" id="IPR019775">
    <property type="entry name" value="WD40_repeat_CS"/>
</dbReference>
<feature type="repeat" description="WD" evidence="3">
    <location>
        <begin position="1148"/>
        <end position="1189"/>
    </location>
</feature>
<dbReference type="PROSITE" id="PS50294">
    <property type="entry name" value="WD_REPEATS_REGION"/>
    <property type="match status" value="12"/>
</dbReference>
<dbReference type="InterPro" id="IPR054737">
    <property type="entry name" value="NNH6"/>
</dbReference>
<feature type="repeat" description="WD" evidence="3">
    <location>
        <begin position="1441"/>
        <end position="1482"/>
    </location>
</feature>
<dbReference type="PRINTS" id="PR00320">
    <property type="entry name" value="GPROTEINBRPT"/>
</dbReference>
<dbReference type="Pfam" id="PF22737">
    <property type="entry name" value="NNH6"/>
    <property type="match status" value="1"/>
</dbReference>
<reference evidence="7" key="1">
    <citation type="journal article" date="2021" name="Curr. Microbiol.">
        <title>Complete genome of nocamycin-producing strain Saccharothrix syringae NRRL B-16468 reveals the biosynthetic potential for secondary metabolites.</title>
        <authorList>
            <person name="Mo X."/>
            <person name="Yang S."/>
        </authorList>
    </citation>
    <scope>NUCLEOTIDE SEQUENCE [LARGE SCALE GENOMIC DNA]</scope>
    <source>
        <strain evidence="7">ATCC 51364 / DSM 43886 / JCM 6844 / KCTC 9398 / NBRC 14523 / NRRL B-16468 / INA 2240</strain>
    </source>
</reference>
<dbReference type="PANTHER" id="PTHR22847">
    <property type="entry name" value="WD40 REPEAT PROTEIN"/>
    <property type="match status" value="1"/>
</dbReference>
<keyword evidence="1 3" id="KW-0853">WD repeat</keyword>
<dbReference type="InterPro" id="IPR001646">
    <property type="entry name" value="5peptide_repeat"/>
</dbReference>
<protein>
    <submittedName>
        <fullName evidence="6">TIR domain-containing protein</fullName>
    </submittedName>
</protein>
<feature type="repeat" description="WD" evidence="3">
    <location>
        <begin position="981"/>
        <end position="1023"/>
    </location>
</feature>
<evidence type="ECO:0000259" key="4">
    <source>
        <dbReference type="Pfam" id="PF22737"/>
    </source>
</evidence>
<dbReference type="SMART" id="SM00320">
    <property type="entry name" value="WD40"/>
    <property type="match status" value="14"/>
</dbReference>
<keyword evidence="7" id="KW-1185">Reference proteome</keyword>
<dbReference type="PROSITE" id="PS00678">
    <property type="entry name" value="WD_REPEATS_1"/>
    <property type="match status" value="11"/>
</dbReference>
<dbReference type="InterPro" id="IPR011047">
    <property type="entry name" value="Quinoprotein_ADH-like_sf"/>
</dbReference>
<dbReference type="Pfam" id="PF00400">
    <property type="entry name" value="WD40"/>
    <property type="match status" value="9"/>
</dbReference>
<evidence type="ECO:0000313" key="7">
    <source>
        <dbReference type="Proteomes" id="UP000325787"/>
    </source>
</evidence>
<dbReference type="Gene3D" id="2.130.10.10">
    <property type="entry name" value="YVTN repeat-like/Quinoprotein amine dehydrogenase"/>
    <property type="match status" value="6"/>
</dbReference>
<dbReference type="EMBL" id="CP034550">
    <property type="protein sequence ID" value="QFZ18466.1"/>
    <property type="molecule type" value="Genomic_DNA"/>
</dbReference>
<gene>
    <name evidence="6" type="ORF">EKG83_14135</name>
</gene>
<feature type="repeat" description="WD" evidence="3">
    <location>
        <begin position="1190"/>
        <end position="1230"/>
    </location>
</feature>
<dbReference type="InterPro" id="IPR001680">
    <property type="entry name" value="WD40_rpt"/>
</dbReference>
<dbReference type="KEGG" id="ssyi:EKG83_14135"/>
<feature type="domain" description="NACHT N-terminal Helical" evidence="4">
    <location>
        <begin position="6"/>
        <end position="116"/>
    </location>
</feature>
<feature type="domain" description="WDR90 4th beta-propeller" evidence="5">
    <location>
        <begin position="903"/>
        <end position="1059"/>
    </location>
</feature>
<evidence type="ECO:0000256" key="3">
    <source>
        <dbReference type="PROSITE-ProRule" id="PRU00221"/>
    </source>
</evidence>
<dbReference type="SUPFAM" id="SSF141571">
    <property type="entry name" value="Pentapeptide repeat-like"/>
    <property type="match status" value="1"/>
</dbReference>
<dbReference type="PROSITE" id="PS50082">
    <property type="entry name" value="WD_REPEATS_2"/>
    <property type="match status" value="14"/>
</dbReference>
<dbReference type="Proteomes" id="UP000325787">
    <property type="component" value="Chromosome"/>
</dbReference>
<feature type="repeat" description="WD" evidence="3">
    <location>
        <begin position="895"/>
        <end position="937"/>
    </location>
</feature>
<dbReference type="Pfam" id="PF00805">
    <property type="entry name" value="Pentapeptide"/>
    <property type="match status" value="2"/>
</dbReference>